<dbReference type="SMART" id="SM00268">
    <property type="entry name" value="ACTIN"/>
    <property type="match status" value="1"/>
</dbReference>
<dbReference type="Proteomes" id="UP001556367">
    <property type="component" value="Unassembled WGS sequence"/>
</dbReference>
<organism evidence="2 3">
    <name type="scientific">Hohenbuehelia grisea</name>
    <dbReference type="NCBI Taxonomy" id="104357"/>
    <lineage>
        <taxon>Eukaryota</taxon>
        <taxon>Fungi</taxon>
        <taxon>Dikarya</taxon>
        <taxon>Basidiomycota</taxon>
        <taxon>Agaricomycotina</taxon>
        <taxon>Agaricomycetes</taxon>
        <taxon>Agaricomycetidae</taxon>
        <taxon>Agaricales</taxon>
        <taxon>Pleurotineae</taxon>
        <taxon>Pleurotaceae</taxon>
        <taxon>Hohenbuehelia</taxon>
    </lineage>
</organism>
<evidence type="ECO:0000313" key="2">
    <source>
        <dbReference type="EMBL" id="KAL0949578.1"/>
    </source>
</evidence>
<keyword evidence="3" id="KW-1185">Reference proteome</keyword>
<dbReference type="PANTHER" id="PTHR11937">
    <property type="entry name" value="ACTIN"/>
    <property type="match status" value="1"/>
</dbReference>
<dbReference type="PROSITE" id="PS01132">
    <property type="entry name" value="ACTINS_ACT_LIKE"/>
    <property type="match status" value="1"/>
</dbReference>
<proteinExistence type="inferred from homology"/>
<comment type="caution">
    <text evidence="2">The sequence shown here is derived from an EMBL/GenBank/DDBJ whole genome shotgun (WGS) entry which is preliminary data.</text>
</comment>
<dbReference type="EMBL" id="JASNQZ010000012">
    <property type="protein sequence ID" value="KAL0949578.1"/>
    <property type="molecule type" value="Genomic_DNA"/>
</dbReference>
<dbReference type="Gene3D" id="3.90.640.10">
    <property type="entry name" value="Actin, Chain A, domain 4"/>
    <property type="match status" value="1"/>
</dbReference>
<gene>
    <name evidence="2" type="ORF">HGRIS_009627</name>
</gene>
<name>A0ABR3J1V8_9AGAR</name>
<dbReference type="InterPro" id="IPR020902">
    <property type="entry name" value="Actin/actin-like_CS"/>
</dbReference>
<evidence type="ECO:0000313" key="3">
    <source>
        <dbReference type="Proteomes" id="UP001556367"/>
    </source>
</evidence>
<dbReference type="CDD" id="cd13395">
    <property type="entry name" value="ASKHA_NBD_Arp4_ACTL6-like"/>
    <property type="match status" value="1"/>
</dbReference>
<accession>A0ABR3J1V8</accession>
<evidence type="ECO:0000256" key="1">
    <source>
        <dbReference type="RuleBase" id="RU000487"/>
    </source>
</evidence>
<protein>
    <submittedName>
        <fullName evidence="2">Uncharacterized protein</fullName>
    </submittedName>
</protein>
<dbReference type="Gene3D" id="3.30.420.40">
    <property type="match status" value="2"/>
</dbReference>
<dbReference type="InterPro" id="IPR004000">
    <property type="entry name" value="Actin"/>
</dbReference>
<dbReference type="SUPFAM" id="SSF53067">
    <property type="entry name" value="Actin-like ATPase domain"/>
    <property type="match status" value="2"/>
</dbReference>
<sequence length="497" mass="54559">MVNYGGDEVSAIVVDIGSSTLRAGYAGDDSPKAIIPTYYGYTQNVPEGDAMAEDGAPPSRSKPFIGQNGVATWRPGMEVANPVRESLISDWDPVRPLIEHALVDVMRCDPTEHPVLVTEPAWNTPANRERMAELMFEELQVPAFYIANTGVLNAFSAGKGSALVIDVGASIASVTPVVDGFVLRKGLVSSALPKLVHAHARHTLTSPTNSRAGIQLYPHQLIASRSPVDPGAPPQFTLREDRVAGTTESWKSWYEAREVDEWIQSVAGALEQGWNDQAAAMRPAKQYEFPTGFSTYFGPERFTVGEQFFYHSPQLVASNPNLPKNIPALISESLRACDPELRQVLMGNVVLTGGGSLFSGFSDRLINELSRSFPHVKIHAPGNPTERRYGAWLGGSILASLGTFHQLWISKEEWQVRYSVGCDLFHVLNFHPHRSTEHPSSARGVNSITVEFILIPSCQCIACNNHLLLLGTSERVNQVCCLTSQYFTQMLFSEYCK</sequence>
<dbReference type="InterPro" id="IPR043129">
    <property type="entry name" value="ATPase_NBD"/>
</dbReference>
<dbReference type="PRINTS" id="PR00190">
    <property type="entry name" value="ACTIN"/>
</dbReference>
<comment type="similarity">
    <text evidence="1">Belongs to the actin family.</text>
</comment>
<reference evidence="3" key="1">
    <citation type="submission" date="2024-06" db="EMBL/GenBank/DDBJ databases">
        <title>Multi-omics analyses provide insights into the biosynthesis of the anticancer antibiotic pleurotin in Hohenbuehelia grisea.</title>
        <authorList>
            <person name="Weaver J.A."/>
            <person name="Alberti F."/>
        </authorList>
    </citation>
    <scope>NUCLEOTIDE SEQUENCE [LARGE SCALE GENOMIC DNA]</scope>
    <source>
        <strain evidence="3">T-177</strain>
    </source>
</reference>
<dbReference type="Pfam" id="PF00022">
    <property type="entry name" value="Actin"/>
    <property type="match status" value="1"/>
</dbReference>